<name>A0A0F6WFY5_RHOHA</name>
<evidence type="ECO:0000313" key="2">
    <source>
        <dbReference type="EMBL" id="AKG90583.1"/>
    </source>
</evidence>
<keyword evidence="1" id="KW-0614">Plasmid</keyword>
<organism evidence="1">
    <name type="scientific">Rhodococcus hoagii</name>
    <name type="common">Corynebacterium equii</name>
    <dbReference type="NCBI Taxonomy" id="43767"/>
    <lineage>
        <taxon>Bacteria</taxon>
        <taxon>Bacillati</taxon>
        <taxon>Actinomycetota</taxon>
        <taxon>Actinomycetes</taxon>
        <taxon>Mycobacteriales</taxon>
        <taxon>Nocardiaceae</taxon>
        <taxon>Prescottella</taxon>
    </lineage>
</organism>
<evidence type="ECO:0000313" key="1">
    <source>
        <dbReference type="EMBL" id="AKF16085.1"/>
    </source>
</evidence>
<dbReference type="AlphaFoldDB" id="A0A0F6WFY5"/>
<geneLocation type="plasmid" evidence="1">
    <name>pVAPN2012</name>
</geneLocation>
<dbReference type="EMBL" id="KP851975">
    <property type="protein sequence ID" value="AKF16085.1"/>
    <property type="molecule type" value="Genomic_DNA"/>
</dbReference>
<proteinExistence type="predicted"/>
<reference evidence="1" key="1">
    <citation type="journal article" date="2015" name="Infect. Immun.">
        <title>An Invertron-Like Linear Plasmid Mediates Intracellular Survival and Virulence in Bovine Isolates of Rhodococcus equi.</title>
        <authorList>
            <person name="Valero-Rello A."/>
            <person name="Hapeshi A."/>
            <person name="Anastasi E."/>
            <person name="Alvarez S."/>
            <person name="Scortti M."/>
            <person name="Meijer W.G."/>
            <person name="MacArthur I."/>
            <person name="Vazquez-Boland J.A."/>
        </authorList>
    </citation>
    <scope>NUCLEOTIDE SEQUENCE</scope>
    <source>
        <strain evidence="2">PAM1571</strain>
        <strain evidence="1">PAM2012</strain>
        <plasmid evidence="2">pVAPN1571</plasmid>
        <plasmid evidence="1">pVAPN2012</plasmid>
    </source>
</reference>
<dbReference type="RefSeq" id="WP_172685912.1">
    <property type="nucleotide sequence ID" value="NZ_AP024182.1"/>
</dbReference>
<geneLocation type="plasmid" evidence="2">
    <name>pVAPN1571</name>
</geneLocation>
<protein>
    <submittedName>
        <fullName evidence="1">Uncharacterized protein</fullName>
    </submittedName>
</protein>
<accession>A0A0F6WFY5</accession>
<gene>
    <name evidence="1" type="ORF">pVAPN2012_1340</name>
    <name evidence="2" type="ORF">pVAPN_1340</name>
</gene>
<sequence>MTATIEQATNRYRAAIQGDDQAEFIAAKSALIELKTGTTLTGDQAAYI</sequence>
<dbReference type="EMBL" id="KF439868">
    <property type="protein sequence ID" value="AKG90583.1"/>
    <property type="molecule type" value="Genomic_DNA"/>
</dbReference>